<proteinExistence type="predicted"/>
<dbReference type="EMBL" id="HBIX01027743">
    <property type="protein sequence ID" value="CAE0726003.1"/>
    <property type="molecule type" value="Transcribed_RNA"/>
</dbReference>
<dbReference type="AlphaFoldDB" id="A0A7S4EPF3"/>
<organism evidence="2">
    <name type="scientific">Pseudo-nitzschia australis</name>
    <dbReference type="NCBI Taxonomy" id="44445"/>
    <lineage>
        <taxon>Eukaryota</taxon>
        <taxon>Sar</taxon>
        <taxon>Stramenopiles</taxon>
        <taxon>Ochrophyta</taxon>
        <taxon>Bacillariophyta</taxon>
        <taxon>Bacillariophyceae</taxon>
        <taxon>Bacillariophycidae</taxon>
        <taxon>Bacillariales</taxon>
        <taxon>Bacillariaceae</taxon>
        <taxon>Pseudo-nitzschia</taxon>
    </lineage>
</organism>
<feature type="signal peptide" evidence="1">
    <location>
        <begin position="1"/>
        <end position="18"/>
    </location>
</feature>
<evidence type="ECO:0008006" key="3">
    <source>
        <dbReference type="Google" id="ProtNLM"/>
    </source>
</evidence>
<keyword evidence="1" id="KW-0732">Signal</keyword>
<evidence type="ECO:0000256" key="1">
    <source>
        <dbReference type="SAM" id="SignalP"/>
    </source>
</evidence>
<feature type="chain" id="PRO_5031243262" description="Apple domain-containing protein" evidence="1">
    <location>
        <begin position="19"/>
        <end position="361"/>
    </location>
</feature>
<reference evidence="2" key="1">
    <citation type="submission" date="2021-01" db="EMBL/GenBank/DDBJ databases">
        <authorList>
            <person name="Corre E."/>
            <person name="Pelletier E."/>
            <person name="Niang G."/>
            <person name="Scheremetjew M."/>
            <person name="Finn R."/>
            <person name="Kale V."/>
            <person name="Holt S."/>
            <person name="Cochrane G."/>
            <person name="Meng A."/>
            <person name="Brown T."/>
            <person name="Cohen L."/>
        </authorList>
    </citation>
    <scope>NUCLEOTIDE SEQUENCE</scope>
    <source>
        <strain evidence="2">10249 10 AB</strain>
    </source>
</reference>
<gene>
    <name evidence="2" type="ORF">PAUS00366_LOCUS18760</name>
</gene>
<accession>A0A7S4EPF3</accession>
<name>A0A7S4EPF3_9STRA</name>
<evidence type="ECO:0000313" key="2">
    <source>
        <dbReference type="EMBL" id="CAE0726003.1"/>
    </source>
</evidence>
<protein>
    <recommendedName>
        <fullName evidence="3">Apple domain-containing protein</fullName>
    </recommendedName>
</protein>
<sequence>MNFSLAILSFFATASVQGASLRAVANNNNGKILDSEVILKGTVGEPTTEDMEFIGKAFVASYNNVHWEVGHYMTGSHAVDFKGPDSFLCRHCPDDDSMGGAATTSVFEVKTPVGFLCRHCPDDDAMGTDSLLMTAVTKDCAGLCKKDAAAELEINFCNKIRSAQGSKYLGSAKSCAIRFDVDGKKSNNNKRVSSVTNKVATVDSTIILKGVGAGDATKEEQAILAKAFVSAYNDVHWGANHYLADAEIPFTAATGNPDGFLCRHCPDDDSMGGRVQQTNTLVLDIVSPVEAFLCRHCPDDDAMGSQFNLESLNSSAFDKKAIEVAFCNKIQNSVSDKLAATKSCSIAVESVIDVASKEKAW</sequence>